<reference evidence="3" key="1">
    <citation type="journal article" date="2016" name="Front. Microbiol.">
        <title>Molecular Keys to the Janthinobacterium and Duganella spp. Interaction with the Plant Pathogen Fusarium graminearum.</title>
        <authorList>
            <person name="Haack F.S."/>
            <person name="Poehlein A."/>
            <person name="Kroger C."/>
            <person name="Voigt C.A."/>
            <person name="Piepenbring M."/>
            <person name="Bode H.B."/>
            <person name="Daniel R."/>
            <person name="Schafer W."/>
            <person name="Streit W.R."/>
        </authorList>
    </citation>
    <scope>NUCLEOTIDE SEQUENCE [LARGE SCALE GENOMIC DNA]</scope>
    <source>
        <strain evidence="3">T54</strain>
    </source>
</reference>
<dbReference type="AlphaFoldDB" id="A0A1E7WC54"/>
<keyword evidence="3" id="KW-1185">Reference proteome</keyword>
<comment type="caution">
    <text evidence="2">The sequence shown here is derived from an EMBL/GenBank/DDBJ whole genome shotgun (WGS) entry which is preliminary data.</text>
</comment>
<keyword evidence="1" id="KW-1133">Transmembrane helix</keyword>
<sequence length="45" mass="4933">MKTALQIKVVSVILYVAVSTALVLMLSEEPIQSAVQTLFGHSLFR</sequence>
<organism evidence="2 3">
    <name type="scientific">Duganella phyllosphaerae</name>
    <dbReference type="NCBI Taxonomy" id="762836"/>
    <lineage>
        <taxon>Bacteria</taxon>
        <taxon>Pseudomonadati</taxon>
        <taxon>Pseudomonadota</taxon>
        <taxon>Betaproteobacteria</taxon>
        <taxon>Burkholderiales</taxon>
        <taxon>Oxalobacteraceae</taxon>
        <taxon>Telluria group</taxon>
        <taxon>Duganella</taxon>
    </lineage>
</organism>
<keyword evidence="1" id="KW-0812">Transmembrane</keyword>
<evidence type="ECO:0000313" key="2">
    <source>
        <dbReference type="EMBL" id="OEZ94514.1"/>
    </source>
</evidence>
<proteinExistence type="predicted"/>
<evidence type="ECO:0000313" key="3">
    <source>
        <dbReference type="Proteomes" id="UP000175989"/>
    </source>
</evidence>
<gene>
    <name evidence="2" type="ORF">DUPY_44670</name>
</gene>
<dbReference type="RefSeq" id="WP_167359099.1">
    <property type="nucleotide sequence ID" value="NZ_LROM01000131.1"/>
</dbReference>
<name>A0A1E7WC54_9BURK</name>
<dbReference type="PATRIC" id="fig|762836.4.peg.4597"/>
<feature type="transmembrane region" description="Helical" evidence="1">
    <location>
        <begin position="7"/>
        <end position="26"/>
    </location>
</feature>
<dbReference type="Proteomes" id="UP000175989">
    <property type="component" value="Unassembled WGS sequence"/>
</dbReference>
<protein>
    <submittedName>
        <fullName evidence="2">Uncharacterized protein</fullName>
    </submittedName>
</protein>
<evidence type="ECO:0000256" key="1">
    <source>
        <dbReference type="SAM" id="Phobius"/>
    </source>
</evidence>
<keyword evidence="1" id="KW-0472">Membrane</keyword>
<dbReference type="EMBL" id="LROM01000131">
    <property type="protein sequence ID" value="OEZ94514.1"/>
    <property type="molecule type" value="Genomic_DNA"/>
</dbReference>
<accession>A0A1E7WC54</accession>